<dbReference type="Proteomes" id="UP000054858">
    <property type="component" value="Unassembled WGS sequence"/>
</dbReference>
<accession>A0A0W0WXZ3</accession>
<evidence type="ECO:0000313" key="4">
    <source>
        <dbReference type="Proteomes" id="UP000054858"/>
    </source>
</evidence>
<gene>
    <name evidence="3" type="ORF">Loak_2305</name>
</gene>
<feature type="compositionally biased region" description="Basic and acidic residues" evidence="2">
    <location>
        <begin position="80"/>
        <end position="109"/>
    </location>
</feature>
<organism evidence="3 4">
    <name type="scientific">Legionella oakridgensis</name>
    <dbReference type="NCBI Taxonomy" id="29423"/>
    <lineage>
        <taxon>Bacteria</taxon>
        <taxon>Pseudomonadati</taxon>
        <taxon>Pseudomonadota</taxon>
        <taxon>Gammaproteobacteria</taxon>
        <taxon>Legionellales</taxon>
        <taxon>Legionellaceae</taxon>
        <taxon>Legionella</taxon>
    </lineage>
</organism>
<protein>
    <submittedName>
        <fullName evidence="3">Putative thermolabile hemolysin</fullName>
    </submittedName>
</protein>
<name>A0A0W0WXZ3_9GAMM</name>
<reference evidence="3 4" key="1">
    <citation type="submission" date="2015-11" db="EMBL/GenBank/DDBJ databases">
        <title>Genomic analysis of 38 Legionella species identifies large and diverse effector repertoires.</title>
        <authorList>
            <person name="Burstein D."/>
            <person name="Amaro F."/>
            <person name="Zusman T."/>
            <person name="Lifshitz Z."/>
            <person name="Cohen O."/>
            <person name="Gilbert J.A."/>
            <person name="Pupko T."/>
            <person name="Shuman H.A."/>
            <person name="Segal G."/>
        </authorList>
    </citation>
    <scope>NUCLEOTIDE SEQUENCE [LARGE SCALE GENOMIC DNA]</scope>
    <source>
        <strain evidence="3 4">Oak Ridge-10</strain>
    </source>
</reference>
<dbReference type="Gene3D" id="3.40.50.1110">
    <property type="entry name" value="SGNH hydrolase"/>
    <property type="match status" value="1"/>
</dbReference>
<dbReference type="InterPro" id="IPR036514">
    <property type="entry name" value="SGNH_hydro_sf"/>
</dbReference>
<sequence>MTGIMKAKKISHFIMMGDSLSDRGTLDHRYLLGCIPMASLSGLSKHSPLGRFTNGLAWSDFISAMIADEFLIEEAEERDQETGEHREERDATDIADDIITHSDSRRKTPADALKPSEIADEILADDPRIRKLAKYSYFLNDDRFVRYQGRDLVRNYDEGGLTAHDYSWMPSTSVSRFVSRIILSKLATMRDKLLAYDRDHELSRKHKAETLVLEWSGANDLITVNAHPSKEEVDRAIKDRIINAEQMIKNGYRHFVLFNLPDLSLTPRYQAKSQEERDNAHACSLYFNEQLAKACKELAETYPHCSVEVFDVGSLFTEIYQHPEEHGFDPAKLRTPYTESEDFKINPDRTSPATGYMFWDDVHPTADLHALLAERFYEKYSQEFHFSEPQEETLEKEELDISEEALRASFIRKYESKLQAEQSGFFGSFRRSHINFRQASLKEILAHALYGGGHRTHAVITELKWIDAAGNLDLNIPVLKKAKEDLDFERSQQQGMALGH</sequence>
<dbReference type="PANTHER" id="PTHR45648">
    <property type="entry name" value="GDSL LIPASE/ACYLHYDROLASE FAMILY PROTEIN (AFU_ORTHOLOGUE AFUA_4G14700)"/>
    <property type="match status" value="1"/>
</dbReference>
<dbReference type="Pfam" id="PF00657">
    <property type="entry name" value="Lipase_GDSL"/>
    <property type="match status" value="1"/>
</dbReference>
<comment type="caution">
    <text evidence="3">The sequence shown here is derived from an EMBL/GenBank/DDBJ whole genome shotgun (WGS) entry which is preliminary data.</text>
</comment>
<dbReference type="AlphaFoldDB" id="A0A0W0WXZ3"/>
<evidence type="ECO:0000256" key="1">
    <source>
        <dbReference type="ARBA" id="ARBA00022801"/>
    </source>
</evidence>
<dbReference type="InterPro" id="IPR001087">
    <property type="entry name" value="GDSL"/>
</dbReference>
<evidence type="ECO:0000313" key="3">
    <source>
        <dbReference type="EMBL" id="KTD37169.1"/>
    </source>
</evidence>
<dbReference type="InterPro" id="IPR051058">
    <property type="entry name" value="GDSL_Est/Lipase"/>
</dbReference>
<evidence type="ECO:0000256" key="2">
    <source>
        <dbReference type="SAM" id="MobiDB-lite"/>
    </source>
</evidence>
<feature type="region of interest" description="Disordered" evidence="2">
    <location>
        <begin position="76"/>
        <end position="111"/>
    </location>
</feature>
<keyword evidence="1" id="KW-0378">Hydrolase</keyword>
<dbReference type="PANTHER" id="PTHR45648:SF22">
    <property type="entry name" value="GDSL LIPASE_ACYLHYDROLASE FAMILY PROTEIN (AFU_ORTHOLOGUE AFUA_4G14700)"/>
    <property type="match status" value="1"/>
</dbReference>
<dbReference type="CDD" id="cd01846">
    <property type="entry name" value="fatty_acyltransferase_like"/>
    <property type="match status" value="1"/>
</dbReference>
<proteinExistence type="predicted"/>
<dbReference type="SUPFAM" id="SSF52266">
    <property type="entry name" value="SGNH hydrolase"/>
    <property type="match status" value="1"/>
</dbReference>
<dbReference type="EMBL" id="LNYP01000031">
    <property type="protein sequence ID" value="KTD37169.1"/>
    <property type="molecule type" value="Genomic_DNA"/>
</dbReference>
<dbReference type="PATRIC" id="fig|29423.5.peg.2419"/>
<dbReference type="GO" id="GO:0016788">
    <property type="term" value="F:hydrolase activity, acting on ester bonds"/>
    <property type="evidence" value="ECO:0007669"/>
    <property type="project" value="InterPro"/>
</dbReference>